<comment type="similarity">
    <text evidence="2 7">Belongs to the ferroportin (FP) (TC 2.A.100) family. SLC40A subfamily.</text>
</comment>
<evidence type="ECO:0000256" key="3">
    <source>
        <dbReference type="ARBA" id="ARBA00022448"/>
    </source>
</evidence>
<proteinExistence type="inferred from homology"/>
<dbReference type="Gene3D" id="1.20.1250.20">
    <property type="entry name" value="MFS general substrate transporter like domains"/>
    <property type="match status" value="1"/>
</dbReference>
<dbReference type="AlphaFoldDB" id="A0AA39Y9D7"/>
<feature type="transmembrane region" description="Helical" evidence="7">
    <location>
        <begin position="120"/>
        <end position="141"/>
    </location>
</feature>
<evidence type="ECO:0000256" key="7">
    <source>
        <dbReference type="RuleBase" id="RU365065"/>
    </source>
</evidence>
<dbReference type="PANTHER" id="PTHR11660:SF57">
    <property type="entry name" value="SOLUTE CARRIER FAMILY 40 MEMBER"/>
    <property type="match status" value="1"/>
</dbReference>
<dbReference type="GO" id="GO:0005381">
    <property type="term" value="F:iron ion transmembrane transporter activity"/>
    <property type="evidence" value="ECO:0007669"/>
    <property type="project" value="UniProtKB-UniRule"/>
</dbReference>
<comment type="caution">
    <text evidence="7">Lacks conserved residue(s) required for the propagation of feature annotation.</text>
</comment>
<feature type="transmembrane region" description="Helical" evidence="7">
    <location>
        <begin position="425"/>
        <end position="446"/>
    </location>
</feature>
<keyword evidence="7" id="KW-0406">Ion transport</keyword>
<dbReference type="SUPFAM" id="SSF103473">
    <property type="entry name" value="MFS general substrate transporter"/>
    <property type="match status" value="1"/>
</dbReference>
<dbReference type="GO" id="GO:0016020">
    <property type="term" value="C:membrane"/>
    <property type="evidence" value="ECO:0007669"/>
    <property type="project" value="UniProtKB-SubCell"/>
</dbReference>
<reference evidence="8" key="1">
    <citation type="submission" date="2023-06" db="EMBL/GenBank/DDBJ databases">
        <title>Genome-scale phylogeny and comparative genomics of the fungal order Sordariales.</title>
        <authorList>
            <consortium name="Lawrence Berkeley National Laboratory"/>
            <person name="Hensen N."/>
            <person name="Bonometti L."/>
            <person name="Westerberg I."/>
            <person name="Brannstrom I.O."/>
            <person name="Guillou S."/>
            <person name="Cros-Aarteil S."/>
            <person name="Calhoun S."/>
            <person name="Haridas S."/>
            <person name="Kuo A."/>
            <person name="Mondo S."/>
            <person name="Pangilinan J."/>
            <person name="Riley R."/>
            <person name="Labutti K."/>
            <person name="Andreopoulos B."/>
            <person name="Lipzen A."/>
            <person name="Chen C."/>
            <person name="Yanf M."/>
            <person name="Daum C."/>
            <person name="Ng V."/>
            <person name="Clum A."/>
            <person name="Steindorff A."/>
            <person name="Ohm R."/>
            <person name="Martin F."/>
            <person name="Silar P."/>
            <person name="Natvig D."/>
            <person name="Lalanne C."/>
            <person name="Gautier V."/>
            <person name="Ament-Velasquez S.L."/>
            <person name="Kruys A."/>
            <person name="Hutchinson M.I."/>
            <person name="Powell A.J."/>
            <person name="Barry K."/>
            <person name="Miller A.N."/>
            <person name="Grigoriev I.V."/>
            <person name="Debuchy R."/>
            <person name="Gladieux P."/>
            <person name="Thoren M.H."/>
            <person name="Johannesson H."/>
        </authorList>
    </citation>
    <scope>NUCLEOTIDE SEQUENCE</scope>
    <source>
        <strain evidence="8">SMH2532-1</strain>
    </source>
</reference>
<feature type="transmembrane region" description="Helical" evidence="7">
    <location>
        <begin position="168"/>
        <end position="186"/>
    </location>
</feature>
<comment type="function">
    <text evidence="7">May be involved in iron transport and iron homeostasis.</text>
</comment>
<evidence type="ECO:0000313" key="8">
    <source>
        <dbReference type="EMBL" id="KAK0648363.1"/>
    </source>
</evidence>
<evidence type="ECO:0000256" key="2">
    <source>
        <dbReference type="ARBA" id="ARBA00006279"/>
    </source>
</evidence>
<comment type="caution">
    <text evidence="8">The sequence shown here is derived from an EMBL/GenBank/DDBJ whole genome shotgun (WGS) entry which is preliminary data.</text>
</comment>
<keyword evidence="5 7" id="KW-1133">Transmembrane helix</keyword>
<feature type="transmembrane region" description="Helical" evidence="7">
    <location>
        <begin position="327"/>
        <end position="347"/>
    </location>
</feature>
<comment type="subcellular location">
    <subcellularLocation>
        <location evidence="1 7">Membrane</location>
        <topology evidence="1 7">Multi-pass membrane protein</topology>
    </subcellularLocation>
</comment>
<keyword evidence="6 7" id="KW-0472">Membrane</keyword>
<dbReference type="Pfam" id="PF06963">
    <property type="entry name" value="FPN1"/>
    <property type="match status" value="1"/>
</dbReference>
<keyword evidence="9" id="KW-1185">Reference proteome</keyword>
<feature type="transmembrane region" description="Helical" evidence="7">
    <location>
        <begin position="84"/>
        <end position="108"/>
    </location>
</feature>
<evidence type="ECO:0000256" key="4">
    <source>
        <dbReference type="ARBA" id="ARBA00022692"/>
    </source>
</evidence>
<dbReference type="Proteomes" id="UP001174936">
    <property type="component" value="Unassembled WGS sequence"/>
</dbReference>
<feature type="transmembrane region" description="Helical" evidence="7">
    <location>
        <begin position="55"/>
        <end position="77"/>
    </location>
</feature>
<evidence type="ECO:0000313" key="9">
    <source>
        <dbReference type="Proteomes" id="UP001174936"/>
    </source>
</evidence>
<evidence type="ECO:0000256" key="6">
    <source>
        <dbReference type="ARBA" id="ARBA00023136"/>
    </source>
</evidence>
<keyword evidence="3 7" id="KW-0813">Transport</keyword>
<dbReference type="InterPro" id="IPR036259">
    <property type="entry name" value="MFS_trans_sf"/>
</dbReference>
<evidence type="ECO:0000256" key="5">
    <source>
        <dbReference type="ARBA" id="ARBA00022989"/>
    </source>
</evidence>
<feature type="transmembrane region" description="Helical" evidence="7">
    <location>
        <begin position="262"/>
        <end position="288"/>
    </location>
</feature>
<accession>A0AA39Y9D7</accession>
<dbReference type="EMBL" id="JAULSV010000003">
    <property type="protein sequence ID" value="KAK0648363.1"/>
    <property type="molecule type" value="Genomic_DNA"/>
</dbReference>
<organism evidence="8 9">
    <name type="scientific">Cercophora newfieldiana</name>
    <dbReference type="NCBI Taxonomy" id="92897"/>
    <lineage>
        <taxon>Eukaryota</taxon>
        <taxon>Fungi</taxon>
        <taxon>Dikarya</taxon>
        <taxon>Ascomycota</taxon>
        <taxon>Pezizomycotina</taxon>
        <taxon>Sordariomycetes</taxon>
        <taxon>Sordariomycetidae</taxon>
        <taxon>Sordariales</taxon>
        <taxon>Lasiosphaeriaceae</taxon>
        <taxon>Cercophora</taxon>
    </lineage>
</organism>
<name>A0AA39Y9D7_9PEZI</name>
<gene>
    <name evidence="8" type="ORF">B0T16DRAFT_326677</name>
</gene>
<protein>
    <recommendedName>
        <fullName evidence="7">Solute carrier family 40 member</fullName>
    </recommendedName>
</protein>
<sequence length="476" mass="51836">MEPPGQQPTHTLPPNPKLTLRLYTSHLLSTWNSRVFEFGAVLFLASIYPDTLLPMSIYALVRSGAAILFAQAIGAWIDTGDRLVVVRVSIVAQRVAVAGSCAVFAVLARGGMGGGVRGGLFAVAVGLACVEKLGAVMNLVAVERDWVVVITEGDEESRRELNAKMRRVDLLCKLLGPLAISTIAAASIEVAIWATLGMNLAAVGIEYLFIEQVYEMVPRLQRERSVPADEDGILASDVSPPRRSASDILPISFLSFYFRHPAFLPSFALSLLYLTVLSFSGQMITYLVSVGYTSLHVGLARTVSTLFELSATWVAPRLMSRIGTVRAGIWSLSWQMVWLTVALSWFFDVPGLGESTSLSVTGLVVSVAMSRVGLWGFDLCAQSIVQDEVGPEYRGTFSTVETSFQNLFEMFSYITTVVFSRPEDFRWPAVISIGAVYMAGALYAAFVRKRRGHLFHAPPSACLCVKSEERLGASGR</sequence>
<keyword evidence="4 7" id="KW-0812">Transmembrane</keyword>
<dbReference type="InterPro" id="IPR009716">
    <property type="entry name" value="Ferroportin-1"/>
</dbReference>
<dbReference type="CDD" id="cd17480">
    <property type="entry name" value="MFS_SLC40A1_like"/>
    <property type="match status" value="1"/>
</dbReference>
<dbReference type="PANTHER" id="PTHR11660">
    <property type="entry name" value="SOLUTE CARRIER FAMILY 40 MEMBER"/>
    <property type="match status" value="1"/>
</dbReference>
<evidence type="ECO:0000256" key="1">
    <source>
        <dbReference type="ARBA" id="ARBA00004141"/>
    </source>
</evidence>